<dbReference type="InterPro" id="IPR041588">
    <property type="entry name" value="Integrase_H2C2"/>
</dbReference>
<gene>
    <name evidence="5" type="primary">OSIGBa0137O04.3</name>
</gene>
<feature type="coiled-coil region" evidence="1">
    <location>
        <begin position="472"/>
        <end position="499"/>
    </location>
</feature>
<reference evidence="5" key="1">
    <citation type="journal article" date="2002" name="Nature">
        <title>Sequence and analysis of rice chromosome 4.</title>
        <authorList>
            <person name="Feng Q."/>
            <person name="Zhang Y."/>
            <person name="Hao P."/>
            <person name="Wang S."/>
            <person name="Fu G."/>
            <person name="Huang Y."/>
            <person name="Li Y."/>
            <person name="Zhu J."/>
            <person name="Liu Y."/>
            <person name="Hu X."/>
            <person name="Jia P."/>
            <person name="Zhang Y."/>
            <person name="Zhao Q."/>
            <person name="Ying K."/>
            <person name="Yu S."/>
            <person name="Tang Y."/>
            <person name="Weng Q."/>
            <person name="Zhang L."/>
            <person name="Lu Y."/>
            <person name="Mu J."/>
            <person name="Lu Y."/>
            <person name="Zhang L.S."/>
            <person name="Yu Z."/>
            <person name="Fan D."/>
            <person name="Liu X."/>
            <person name="Lu T."/>
            <person name="Li C."/>
            <person name="Wu Y."/>
            <person name="Sun T."/>
            <person name="Lei H."/>
            <person name="Li T."/>
            <person name="Hu H."/>
            <person name="Guan J."/>
            <person name="Wu M."/>
            <person name="Zhang R."/>
            <person name="Zhou B."/>
            <person name="Chen Z."/>
            <person name="Chen L."/>
            <person name="Jin Z."/>
            <person name="Wang R."/>
            <person name="Yin H."/>
            <person name="Cai Z."/>
            <person name="Ren S."/>
            <person name="Lv G."/>
            <person name="Gu W."/>
            <person name="Zhu G."/>
            <person name="Tu Y."/>
            <person name="Jia J."/>
            <person name="Zhang Y."/>
            <person name="Chen J."/>
            <person name="Kang H."/>
            <person name="Chen X."/>
            <person name="Shao C."/>
            <person name="Sun Y."/>
            <person name="Hu Q."/>
            <person name="Zhang X."/>
            <person name="Zhang W."/>
            <person name="Wang L."/>
            <person name="Ding C."/>
            <person name="Sheng H."/>
            <person name="Gu J."/>
            <person name="Chen S."/>
            <person name="Ni L."/>
            <person name="Zhu F."/>
            <person name="Chen W."/>
            <person name="Lan L."/>
            <person name="Lai Y."/>
            <person name="Cheng Z."/>
            <person name="Gu M."/>
            <person name="Jiang J."/>
            <person name="Li J."/>
            <person name="Hong G."/>
            <person name="Xue Y."/>
            <person name="Han B."/>
        </authorList>
    </citation>
    <scope>NUCLEOTIDE SEQUENCE</scope>
</reference>
<protein>
    <submittedName>
        <fullName evidence="5">OSIGBa0137O04.3 protein</fullName>
    </submittedName>
</protein>
<evidence type="ECO:0000256" key="2">
    <source>
        <dbReference type="SAM" id="MobiDB-lite"/>
    </source>
</evidence>
<proteinExistence type="predicted"/>
<dbReference type="AlphaFoldDB" id="Q01KZ4"/>
<feature type="region of interest" description="Disordered" evidence="2">
    <location>
        <begin position="522"/>
        <end position="543"/>
    </location>
</feature>
<dbReference type="InterPro" id="IPR056924">
    <property type="entry name" value="SH3_Tf2-1"/>
</dbReference>
<dbReference type="PANTHER" id="PTHR35046">
    <property type="entry name" value="ZINC KNUCKLE (CCHC-TYPE) FAMILY PROTEIN"/>
    <property type="match status" value="1"/>
</dbReference>
<evidence type="ECO:0000313" key="5">
    <source>
        <dbReference type="EMBL" id="CAH66577.1"/>
    </source>
</evidence>
<dbReference type="PANTHER" id="PTHR35046:SF9">
    <property type="entry name" value="RNA-DIRECTED DNA POLYMERASE"/>
    <property type="match status" value="1"/>
</dbReference>
<evidence type="ECO:0000256" key="1">
    <source>
        <dbReference type="SAM" id="Coils"/>
    </source>
</evidence>
<dbReference type="Pfam" id="PF17921">
    <property type="entry name" value="Integrase_H2C2"/>
    <property type="match status" value="1"/>
</dbReference>
<dbReference type="SUPFAM" id="SSF53098">
    <property type="entry name" value="Ribonuclease H-like"/>
    <property type="match status" value="1"/>
</dbReference>
<dbReference type="Pfam" id="PF24626">
    <property type="entry name" value="SH3_Tf2-1"/>
    <property type="match status" value="1"/>
</dbReference>
<dbReference type="Gene3D" id="3.30.420.10">
    <property type="entry name" value="Ribonuclease H-like superfamily/Ribonuclease H"/>
    <property type="match status" value="1"/>
</dbReference>
<feature type="domain" description="Integrase zinc-binding" evidence="3">
    <location>
        <begin position="46"/>
        <end position="80"/>
    </location>
</feature>
<keyword evidence="1" id="KW-0175">Coiled coil</keyword>
<sequence>MATSPPPTLKMMGKRRKKKLRMRIFFVINKRRARVIIDGDSCNNLEAHGGGLTGHFGAKKTEDVLALYFFWPKMRRDVERTKRGRDSIFVVVDRFSKMAHFIPCHKSDDAIHIADLFFHEIVRLHCMTSIIVSNRDAKFLSHFWHTHTMEQVGYKAIVFYNKSPTNRWTNVGSQPYFGYPVKGYFEETFEDVVYGFNPRAPIDILPLPTSEKVHNDAKARVAFILKMHETTKHNIEKMTEKYRIDNSKGRQEMKLEPGDLVWLHLRKDRFPELRKSKLMPRVDGPFKIVEKINDNAYKRTMEGTRRHLEKDLESSRIIKVEAQTKSTSSATRSPGPVCTKTGDQVAYALGLGRSLHVWKRSISAPLLGIIFLVISLRNTNIGEMADFPPIHRAELANMTLVAGYIEASEYTVIEPLSGELLHRVRLEVHGGIASTFSSASSENDTTFGRMRTVMRALDKMHQDLHRASETLNDKKLIQIARLQDEVDRLKVESAMLQGRPAPRRAKIRTMSRKRSTAPIRMQLASRPSRCPSRRSRSRPSSRVFAVADALRRQSRNS</sequence>
<organism evidence="5">
    <name type="scientific">Oryza sativa</name>
    <name type="common">Rice</name>
    <dbReference type="NCBI Taxonomy" id="4530"/>
    <lineage>
        <taxon>Eukaryota</taxon>
        <taxon>Viridiplantae</taxon>
        <taxon>Streptophyta</taxon>
        <taxon>Embryophyta</taxon>
        <taxon>Tracheophyta</taxon>
        <taxon>Spermatophyta</taxon>
        <taxon>Magnoliopsida</taxon>
        <taxon>Liliopsida</taxon>
        <taxon>Poales</taxon>
        <taxon>Poaceae</taxon>
        <taxon>BOP clade</taxon>
        <taxon>Oryzoideae</taxon>
        <taxon>Oryzeae</taxon>
        <taxon>Oryzinae</taxon>
        <taxon>Oryza</taxon>
    </lineage>
</organism>
<dbReference type="EMBL" id="CR855116">
    <property type="protein sequence ID" value="CAH66577.1"/>
    <property type="molecule type" value="Genomic_DNA"/>
</dbReference>
<dbReference type="GO" id="GO:0003676">
    <property type="term" value="F:nucleic acid binding"/>
    <property type="evidence" value="ECO:0007669"/>
    <property type="project" value="InterPro"/>
</dbReference>
<feature type="domain" description="Tf2-1-like SH3-like" evidence="4">
    <location>
        <begin position="258"/>
        <end position="298"/>
    </location>
</feature>
<dbReference type="InterPro" id="IPR036397">
    <property type="entry name" value="RNaseH_sf"/>
</dbReference>
<dbReference type="Gene3D" id="1.10.340.70">
    <property type="match status" value="1"/>
</dbReference>
<accession>Q01KZ4</accession>
<reference evidence="5" key="2">
    <citation type="submission" date="2004-10" db="EMBL/GenBank/DDBJ databases">
        <title>Chromosome-wide comparison between domesticated rice subspecies indica and japonica.</title>
        <authorList>
            <person name="Han B."/>
        </authorList>
    </citation>
    <scope>NUCLEOTIDE SEQUENCE</scope>
</reference>
<dbReference type="InterPro" id="IPR012337">
    <property type="entry name" value="RNaseH-like_sf"/>
</dbReference>
<evidence type="ECO:0000259" key="3">
    <source>
        <dbReference type="Pfam" id="PF17921"/>
    </source>
</evidence>
<name>Q01KZ4_ORYSA</name>
<evidence type="ECO:0000259" key="4">
    <source>
        <dbReference type="Pfam" id="PF24626"/>
    </source>
</evidence>